<protein>
    <recommendedName>
        <fullName evidence="3">Glycosyl hydrolase family 13 catalytic domain-containing protein</fullName>
    </recommendedName>
</protein>
<feature type="compositionally biased region" description="Polar residues" evidence="1">
    <location>
        <begin position="491"/>
        <end position="500"/>
    </location>
</feature>
<dbReference type="GO" id="GO:0015823">
    <property type="term" value="P:phenylalanine transport"/>
    <property type="evidence" value="ECO:0007669"/>
    <property type="project" value="TreeGrafter"/>
</dbReference>
<dbReference type="GO" id="GO:0016323">
    <property type="term" value="C:basolateral plasma membrane"/>
    <property type="evidence" value="ECO:0007669"/>
    <property type="project" value="TreeGrafter"/>
</dbReference>
<proteinExistence type="predicted"/>
<name>A0A4Z2BR40_9TELE</name>
<gene>
    <name evidence="4" type="ORF">fugu_001936</name>
</gene>
<dbReference type="InterPro" id="IPR042280">
    <property type="entry name" value="SLC3A2"/>
</dbReference>
<evidence type="ECO:0000259" key="3">
    <source>
        <dbReference type="SMART" id="SM00642"/>
    </source>
</evidence>
<dbReference type="GO" id="GO:0015173">
    <property type="term" value="F:aromatic amino acid transmembrane transporter activity"/>
    <property type="evidence" value="ECO:0007669"/>
    <property type="project" value="TreeGrafter"/>
</dbReference>
<keyword evidence="5" id="KW-1185">Reference proteome</keyword>
<comment type="caution">
    <text evidence="4">The sequence shown here is derived from an EMBL/GenBank/DDBJ whole genome shotgun (WGS) entry which is preliminary data.</text>
</comment>
<dbReference type="InterPro" id="IPR006047">
    <property type="entry name" value="GH13_cat_dom"/>
</dbReference>
<dbReference type="EMBL" id="SWLE01000012">
    <property type="protein sequence ID" value="TNM93760.1"/>
    <property type="molecule type" value="Genomic_DNA"/>
</dbReference>
<feature type="compositionally biased region" description="Basic and acidic residues" evidence="1">
    <location>
        <begin position="15"/>
        <end position="27"/>
    </location>
</feature>
<dbReference type="Gene3D" id="3.20.20.80">
    <property type="entry name" value="Glycosidases"/>
    <property type="match status" value="1"/>
</dbReference>
<evidence type="ECO:0000313" key="4">
    <source>
        <dbReference type="EMBL" id="TNM93760.1"/>
    </source>
</evidence>
<keyword evidence="2" id="KW-1133">Transmembrane helix</keyword>
<dbReference type="InterPro" id="IPR031984">
    <property type="entry name" value="SLC3A2_N"/>
</dbReference>
<dbReference type="GO" id="GO:0015190">
    <property type="term" value="F:L-leucine transmembrane transporter activity"/>
    <property type="evidence" value="ECO:0007669"/>
    <property type="project" value="TreeGrafter"/>
</dbReference>
<dbReference type="GO" id="GO:0016324">
    <property type="term" value="C:apical plasma membrane"/>
    <property type="evidence" value="ECO:0007669"/>
    <property type="project" value="TreeGrafter"/>
</dbReference>
<evidence type="ECO:0000256" key="1">
    <source>
        <dbReference type="SAM" id="MobiDB-lite"/>
    </source>
</evidence>
<keyword evidence="2" id="KW-0472">Membrane</keyword>
<evidence type="ECO:0000313" key="5">
    <source>
        <dbReference type="Proteomes" id="UP000516260"/>
    </source>
</evidence>
<dbReference type="GO" id="GO:1903801">
    <property type="term" value="P:L-leucine import across plasma membrane"/>
    <property type="evidence" value="ECO:0007669"/>
    <property type="project" value="TreeGrafter"/>
</dbReference>
<dbReference type="GO" id="GO:0005975">
    <property type="term" value="P:carbohydrate metabolic process"/>
    <property type="evidence" value="ECO:0007669"/>
    <property type="project" value="InterPro"/>
</dbReference>
<dbReference type="PANTHER" id="PTHR46673">
    <property type="entry name" value="4F2 CELL-SURFACE ANTIGEN HEAVY CHAIN"/>
    <property type="match status" value="1"/>
</dbReference>
<reference evidence="4 5" key="1">
    <citation type="submission" date="2019-04" db="EMBL/GenBank/DDBJ databases">
        <title>The sequence and de novo assembly of Takifugu bimaculatus genome using PacBio and Hi-C technologies.</title>
        <authorList>
            <person name="Xu P."/>
            <person name="Liu B."/>
            <person name="Zhou Z."/>
        </authorList>
    </citation>
    <scope>NUCLEOTIDE SEQUENCE [LARGE SCALE GENOMIC DNA]</scope>
    <source>
        <strain evidence="4">TB-2018</strain>
        <tissue evidence="4">Muscle</tissue>
    </source>
</reference>
<dbReference type="SUPFAM" id="SSF51445">
    <property type="entry name" value="(Trans)glycosidases"/>
    <property type="match status" value="1"/>
</dbReference>
<dbReference type="Proteomes" id="UP000516260">
    <property type="component" value="Chromosome 2"/>
</dbReference>
<dbReference type="Pfam" id="PF16028">
    <property type="entry name" value="SLC3A2_N"/>
    <property type="match status" value="1"/>
</dbReference>
<feature type="domain" description="Glycosyl hydrolase family 13 catalytic" evidence="3">
    <location>
        <begin position="126"/>
        <end position="414"/>
    </location>
</feature>
<dbReference type="SMART" id="SM00642">
    <property type="entry name" value="Aamy"/>
    <property type="match status" value="1"/>
</dbReference>
<dbReference type="PANTHER" id="PTHR46673:SF3">
    <property type="entry name" value="SOLUTE CARRIER FAMILY 3 (AMINO ACID TRANSPORTER HEAVY CHAIN), MEMBER 2A-RELATED"/>
    <property type="match status" value="1"/>
</dbReference>
<dbReference type="InterPro" id="IPR017853">
    <property type="entry name" value="GH"/>
</dbReference>
<feature type="region of interest" description="Disordered" evidence="1">
    <location>
        <begin position="15"/>
        <end position="42"/>
    </location>
</feature>
<dbReference type="GO" id="GO:1904273">
    <property type="term" value="P:L-alanine import across plasma membrane"/>
    <property type="evidence" value="ECO:0007669"/>
    <property type="project" value="TreeGrafter"/>
</dbReference>
<dbReference type="GO" id="GO:0015180">
    <property type="term" value="F:L-alanine transmembrane transporter activity"/>
    <property type="evidence" value="ECO:0007669"/>
    <property type="project" value="TreeGrafter"/>
</dbReference>
<organism evidence="4 5">
    <name type="scientific">Takifugu bimaculatus</name>
    <dbReference type="NCBI Taxonomy" id="433685"/>
    <lineage>
        <taxon>Eukaryota</taxon>
        <taxon>Metazoa</taxon>
        <taxon>Chordata</taxon>
        <taxon>Craniata</taxon>
        <taxon>Vertebrata</taxon>
        <taxon>Euteleostomi</taxon>
        <taxon>Actinopterygii</taxon>
        <taxon>Neopterygii</taxon>
        <taxon>Teleostei</taxon>
        <taxon>Neoteleostei</taxon>
        <taxon>Acanthomorphata</taxon>
        <taxon>Eupercaria</taxon>
        <taxon>Tetraodontiformes</taxon>
        <taxon>Tetradontoidea</taxon>
        <taxon>Tetraodontidae</taxon>
        <taxon>Takifugu</taxon>
    </lineage>
</organism>
<keyword evidence="2" id="KW-0812">Transmembrane</keyword>
<feature type="region of interest" description="Disordered" evidence="1">
    <location>
        <begin position="476"/>
        <end position="510"/>
    </location>
</feature>
<sequence length="549" mass="60243">MEPASTMIKDTEVDMKDVELSEMDPEKQPMTGDGQAAAAAEKNGSVKLKVPEDEVAFTGLSKDELMKVAGTPGWVRTRFVLLILFWLGWIGMLAGAIVIIVQAPRCKPIPEMNWWNEGPLYEISDTEAFSDGLKGIESKLDNINQLKVKGLVLGPLHTVQADQPNTLDLEKFDPRQGTKDELLGVLEKAHRKGINVMLDLTPNYLGSRPWFTPVEKDVQKVKAAAEYWLGLGVDGIKVSDLAIASGSAEWAKLQDVIQKNSSQDGKRRALMGAVKNVSPTNASQLLNTSGVDLLQSDLVSTNIGGSELINTMDTLNSEQRSLGWGFGEQLSKQAKTPGLIRLYHLLLFTLPGTPIFKYGDEIGLPPGQGSEPPKMIWDLEKEPAEGEADNGTVKTETLKPGELRNWFISLSDLRGKERSLLHGDYYSLSSSDTSLAFLRLWDQSERYITAVNWGTAPETLAFKLATPEVKLPETAKVKLSTDDDLKEESSRQPGEANSGSGESGPSAVPLQRLKMATNGRKFKMMLKIGPSVLQKSDLPLQFQLFLFGF</sequence>
<dbReference type="AlphaFoldDB" id="A0A4Z2BR40"/>
<feature type="compositionally biased region" description="Basic and acidic residues" evidence="1">
    <location>
        <begin position="476"/>
        <end position="490"/>
    </location>
</feature>
<dbReference type="InterPro" id="IPR013780">
    <property type="entry name" value="Glyco_hydro_b"/>
</dbReference>
<accession>A0A4Z2BR40</accession>
<dbReference type="Pfam" id="PF00128">
    <property type="entry name" value="Alpha-amylase"/>
    <property type="match status" value="1"/>
</dbReference>
<evidence type="ECO:0000256" key="2">
    <source>
        <dbReference type="SAM" id="Phobius"/>
    </source>
</evidence>
<dbReference type="Gene3D" id="2.60.40.1180">
    <property type="entry name" value="Golgi alpha-mannosidase II"/>
    <property type="match status" value="1"/>
</dbReference>
<feature type="transmembrane region" description="Helical" evidence="2">
    <location>
        <begin position="79"/>
        <end position="101"/>
    </location>
</feature>